<evidence type="ECO:0000313" key="2">
    <source>
        <dbReference type="EMBL" id="ANC91906.1"/>
    </source>
</evidence>
<dbReference type="EMBL" id="CP015285">
    <property type="protein sequence ID" value="ANC91906.1"/>
    <property type="molecule type" value="Genomic_DNA"/>
</dbReference>
<organism evidence="2 3">
    <name type="scientific">Azospirillum humicireducens</name>
    <dbReference type="NCBI Taxonomy" id="1226968"/>
    <lineage>
        <taxon>Bacteria</taxon>
        <taxon>Pseudomonadati</taxon>
        <taxon>Pseudomonadota</taxon>
        <taxon>Alphaproteobacteria</taxon>
        <taxon>Rhodospirillales</taxon>
        <taxon>Azospirillaceae</taxon>
        <taxon>Azospirillum</taxon>
    </lineage>
</organism>
<reference evidence="2 3" key="1">
    <citation type="journal article" date="2013" name="Int. J. Syst. Evol. Microbiol.">
        <title>Azospirillum humicireducens sp. nov., a nitrogen-fixing bacterium isolated from a microbial fuel cell.</title>
        <authorList>
            <person name="Zhou S."/>
            <person name="Han L."/>
            <person name="Wang Y."/>
            <person name="Yang G."/>
            <person name="Zhuang L."/>
            <person name="Hu P."/>
        </authorList>
    </citation>
    <scope>NUCLEOTIDE SEQUENCE [LARGE SCALE GENOMIC DNA]</scope>
    <source>
        <strain evidence="2 3">SgZ-5</strain>
    </source>
</reference>
<keyword evidence="3" id="KW-1185">Reference proteome</keyword>
<dbReference type="KEGG" id="ahu:A6A40_08275"/>
<dbReference type="OrthoDB" id="7306590at2"/>
<dbReference type="STRING" id="1226968.A6A40_08275"/>
<proteinExistence type="predicted"/>
<gene>
    <name evidence="2" type="ORF">A6A40_08275</name>
</gene>
<dbReference type="Proteomes" id="UP000077405">
    <property type="component" value="Chromosome"/>
</dbReference>
<name>A0A160JG72_9PROT</name>
<feature type="compositionally biased region" description="Polar residues" evidence="1">
    <location>
        <begin position="1"/>
        <end position="10"/>
    </location>
</feature>
<feature type="region of interest" description="Disordered" evidence="1">
    <location>
        <begin position="1"/>
        <end position="22"/>
    </location>
</feature>
<accession>A0A160JG72</accession>
<evidence type="ECO:0000256" key="1">
    <source>
        <dbReference type="SAM" id="MobiDB-lite"/>
    </source>
</evidence>
<protein>
    <submittedName>
        <fullName evidence="2">Uncharacterized protein</fullName>
    </submittedName>
</protein>
<dbReference type="AlphaFoldDB" id="A0A160JG72"/>
<evidence type="ECO:0000313" key="3">
    <source>
        <dbReference type="Proteomes" id="UP000077405"/>
    </source>
</evidence>
<sequence>MINKTRSLTRPTPRPLQDWPADMTRTEGGWYNRPGCPLVPRFLAEGGFLRDRLSMIHGSQPLPNDLSDGAVDATLRLMLRRGK</sequence>